<dbReference type="EMBL" id="CP003914">
    <property type="protein sequence ID" value="AFX74593.1"/>
    <property type="molecule type" value="Genomic_DNA"/>
</dbReference>
<protein>
    <recommendedName>
        <fullName evidence="4">Phase-variable hemagglutinin</fullName>
    </recommendedName>
</protein>
<name>A0AAI8ANA3_MESHY</name>
<proteinExistence type="predicted"/>
<organism evidence="2 3">
    <name type="scientific">Mesomycoplasma hyorhinis SK76</name>
    <dbReference type="NCBI Taxonomy" id="1118964"/>
    <lineage>
        <taxon>Bacteria</taxon>
        <taxon>Bacillati</taxon>
        <taxon>Mycoplasmatota</taxon>
        <taxon>Mycoplasmoidales</taxon>
        <taxon>Metamycoplasmataceae</taxon>
        <taxon>Mesomycoplasma</taxon>
    </lineage>
</organism>
<dbReference type="GeneID" id="93248776"/>
<evidence type="ECO:0000313" key="2">
    <source>
        <dbReference type="EMBL" id="AFX74593.1"/>
    </source>
</evidence>
<keyword evidence="1" id="KW-0732">Signal</keyword>
<feature type="signal peptide" evidence="1">
    <location>
        <begin position="1"/>
        <end position="29"/>
    </location>
</feature>
<dbReference type="KEGG" id="mhs:MOS_690"/>
<feature type="chain" id="PRO_5042562048" description="Phase-variable hemagglutinin" evidence="1">
    <location>
        <begin position="30"/>
        <end position="456"/>
    </location>
</feature>
<reference evidence="2 3" key="1">
    <citation type="journal article" date="2013" name="Genome Announc.">
        <title>Complete Genome Sequence of Mycoplasma hyorhinis Strain SK76.</title>
        <authorList>
            <person name="Goodison S."/>
            <person name="Urquidi V."/>
            <person name="Kumar D."/>
            <person name="Reyes L."/>
            <person name="Rosser C.J."/>
        </authorList>
    </citation>
    <scope>NUCLEOTIDE SEQUENCE [LARGE SCALE GENOMIC DNA]</scope>
    <source>
        <strain evidence="2 3">SK76</strain>
    </source>
</reference>
<accession>A0AAI8ANA3</accession>
<sequence>MKIKIKRFLTRIVPIFALLSSTWILGMSAAVKKEEAEYEVNYASLYEEVNFLEDLDKYKALDENKIVILKYKDEQWTNNGLSEHIKVITKISPKSIVEVKEFATSDEWFKILDEINPKTTKFVLHLYNDVPFFSDVDSPANLQNNFLTYLFYTKGLINIFNKDANSKLAWDTNNIVLVGTYGSYKNDKFLPGQTQNLYKTNFSNNNNGIIQPNIFIPKISFKKEEKIETSYDPKLSATVFAALASKLNMLAETKQSYINKNLKILNAIYASAKQFEKRNISFNGFDTQLGLGKFNFSGAWEILNKDENNPEIISNKKSKDFIYEFELDKDQQIQASILFVKINFSFDPDPRYFNIWKIIAIPFKIQINFWETLFSGKNVSENIFKDIFVRNEAFDIYLEKFIGQWEKVAFSNSLKSNVEKITYKSDMKTKYRIVIKPEKLIYTLEDSYFNLAILKK</sequence>
<dbReference type="Proteomes" id="UP000009399">
    <property type="component" value="Chromosome"/>
</dbReference>
<dbReference type="RefSeq" id="WP_015084291.1">
    <property type="nucleotide sequence ID" value="NC_019552.1"/>
</dbReference>
<evidence type="ECO:0008006" key="4">
    <source>
        <dbReference type="Google" id="ProtNLM"/>
    </source>
</evidence>
<evidence type="ECO:0000313" key="3">
    <source>
        <dbReference type="Proteomes" id="UP000009399"/>
    </source>
</evidence>
<dbReference type="AlphaFoldDB" id="A0AAI8ANA3"/>
<evidence type="ECO:0000256" key="1">
    <source>
        <dbReference type="SAM" id="SignalP"/>
    </source>
</evidence>
<gene>
    <name evidence="2" type="ORF">MOS_690</name>
</gene>